<evidence type="ECO:0000256" key="4">
    <source>
        <dbReference type="ARBA" id="ARBA00022989"/>
    </source>
</evidence>
<dbReference type="NCBIfam" id="NF037961">
    <property type="entry name" value="RodA_shape"/>
    <property type="match status" value="1"/>
</dbReference>
<dbReference type="GO" id="GO:0005886">
    <property type="term" value="C:plasma membrane"/>
    <property type="evidence" value="ECO:0007669"/>
    <property type="project" value="TreeGrafter"/>
</dbReference>
<dbReference type="Proteomes" id="UP000885931">
    <property type="component" value="Unassembled WGS sequence"/>
</dbReference>
<evidence type="ECO:0000313" key="7">
    <source>
        <dbReference type="EMBL" id="HDM89814.1"/>
    </source>
</evidence>
<feature type="transmembrane region" description="Helical" evidence="6">
    <location>
        <begin position="364"/>
        <end position="386"/>
    </location>
</feature>
<evidence type="ECO:0000256" key="6">
    <source>
        <dbReference type="SAM" id="Phobius"/>
    </source>
</evidence>
<keyword evidence="4 6" id="KW-1133">Transmembrane helix</keyword>
<evidence type="ECO:0008006" key="8">
    <source>
        <dbReference type="Google" id="ProtNLM"/>
    </source>
</evidence>
<feature type="transmembrane region" description="Helical" evidence="6">
    <location>
        <begin position="150"/>
        <end position="169"/>
    </location>
</feature>
<evidence type="ECO:0000256" key="5">
    <source>
        <dbReference type="ARBA" id="ARBA00023136"/>
    </source>
</evidence>
<proteinExistence type="predicted"/>
<keyword evidence="5 6" id="KW-0472">Membrane</keyword>
<dbReference type="GO" id="GO:0051301">
    <property type="term" value="P:cell division"/>
    <property type="evidence" value="ECO:0007669"/>
    <property type="project" value="InterPro"/>
</dbReference>
<dbReference type="GO" id="GO:0032153">
    <property type="term" value="C:cell division site"/>
    <property type="evidence" value="ECO:0007669"/>
    <property type="project" value="TreeGrafter"/>
</dbReference>
<evidence type="ECO:0000256" key="3">
    <source>
        <dbReference type="ARBA" id="ARBA00022960"/>
    </source>
</evidence>
<dbReference type="EMBL" id="DRBW01000046">
    <property type="protein sequence ID" value="HDM89814.1"/>
    <property type="molecule type" value="Genomic_DNA"/>
</dbReference>
<feature type="transmembrane region" description="Helical" evidence="6">
    <location>
        <begin position="6"/>
        <end position="24"/>
    </location>
</feature>
<dbReference type="GO" id="GO:0008360">
    <property type="term" value="P:regulation of cell shape"/>
    <property type="evidence" value="ECO:0007669"/>
    <property type="project" value="UniProtKB-KW"/>
</dbReference>
<dbReference type="Pfam" id="PF01098">
    <property type="entry name" value="FTSW_RODA_SPOVE"/>
    <property type="match status" value="2"/>
</dbReference>
<keyword evidence="3" id="KW-0133">Cell shape</keyword>
<evidence type="ECO:0000256" key="2">
    <source>
        <dbReference type="ARBA" id="ARBA00022692"/>
    </source>
</evidence>
<evidence type="ECO:0000256" key="1">
    <source>
        <dbReference type="ARBA" id="ARBA00004141"/>
    </source>
</evidence>
<dbReference type="PANTHER" id="PTHR30474">
    <property type="entry name" value="CELL CYCLE PROTEIN"/>
    <property type="match status" value="1"/>
</dbReference>
<feature type="transmembrane region" description="Helical" evidence="6">
    <location>
        <begin position="203"/>
        <end position="225"/>
    </location>
</feature>
<organism evidence="7">
    <name type="scientific">candidate division WOR-3 bacterium</name>
    <dbReference type="NCBI Taxonomy" id="2052148"/>
    <lineage>
        <taxon>Bacteria</taxon>
        <taxon>Bacteria division WOR-3</taxon>
    </lineage>
</organism>
<reference evidence="7" key="1">
    <citation type="journal article" date="2020" name="mSystems">
        <title>Genome- and Community-Level Interaction Insights into Carbon Utilization and Element Cycling Functions of Hydrothermarchaeota in Hydrothermal Sediment.</title>
        <authorList>
            <person name="Zhou Z."/>
            <person name="Liu Y."/>
            <person name="Xu W."/>
            <person name="Pan J."/>
            <person name="Luo Z.H."/>
            <person name="Li M."/>
        </authorList>
    </citation>
    <scope>NUCLEOTIDE SEQUENCE [LARGE SCALE GENOMIC DNA]</scope>
    <source>
        <strain evidence="7">HyVt-237</strain>
    </source>
</reference>
<feature type="transmembrane region" description="Helical" evidence="6">
    <location>
        <begin position="36"/>
        <end position="54"/>
    </location>
</feature>
<dbReference type="AlphaFoldDB" id="A0A7C1BDY5"/>
<comment type="subcellular location">
    <subcellularLocation>
        <location evidence="1">Membrane</location>
        <topology evidence="1">Multi-pass membrane protein</topology>
    </subcellularLocation>
</comment>
<feature type="transmembrane region" description="Helical" evidence="6">
    <location>
        <begin position="298"/>
        <end position="318"/>
    </location>
</feature>
<sequence>MQKSEIRAFIIIPFTLLAMGLVELSSISQFYFERQLAWAFFSASVFALFSLVPLKFWKAFGIPIYLISILFLALALMMGGPGPRRWLQFGSTRFQPSELAKLGYILIAARILSNRRKSQIALLLQLGLLALIPFLLTIAEPDLATSVTFLWIYFFLLYLFDISPFYLAFLVMPPLAVITSFSPILFLILFVGALLHSRYIKAGLAYTVSLLTLILLLGFSTPLIWKKALKPYQRERVIAFLAPEKYRTGSGWQILQARIALGSGGFGGKGYGRGTQKGLSFLPAAHTDFIFSSFGEEFGFAGSLLVFLLFGGLIYATLRSSFRMRDRFRRALGFGIGAYFTYHFLANVGTNLGFFPVAGVPLPFMTYGGSHLTVEAALLGLLIRALKEESSSYRILE</sequence>
<dbReference type="InterPro" id="IPR001182">
    <property type="entry name" value="FtsW/RodA"/>
</dbReference>
<name>A0A7C1BDY5_UNCW3</name>
<gene>
    <name evidence="7" type="ORF">ENG67_01220</name>
</gene>
<accession>A0A7C1BDY5</accession>
<feature type="transmembrane region" description="Helical" evidence="6">
    <location>
        <begin position="60"/>
        <end position="78"/>
    </location>
</feature>
<keyword evidence="2 6" id="KW-0812">Transmembrane</keyword>
<comment type="caution">
    <text evidence="7">The sequence shown here is derived from an EMBL/GenBank/DDBJ whole genome shotgun (WGS) entry which is preliminary data.</text>
</comment>
<protein>
    <recommendedName>
        <fullName evidence="8">Rod shape-determining protein RodA</fullName>
    </recommendedName>
</protein>
<feature type="transmembrane region" description="Helical" evidence="6">
    <location>
        <begin position="339"/>
        <end position="358"/>
    </location>
</feature>
<feature type="transmembrane region" description="Helical" evidence="6">
    <location>
        <begin position="120"/>
        <end position="138"/>
    </location>
</feature>
<dbReference type="GO" id="GO:0015648">
    <property type="term" value="F:lipid-linked peptidoglycan transporter activity"/>
    <property type="evidence" value="ECO:0007669"/>
    <property type="project" value="TreeGrafter"/>
</dbReference>
<feature type="transmembrane region" description="Helical" evidence="6">
    <location>
        <begin position="175"/>
        <end position="196"/>
    </location>
</feature>